<feature type="region of interest" description="Disordered" evidence="5">
    <location>
        <begin position="675"/>
        <end position="695"/>
    </location>
</feature>
<evidence type="ECO:0000313" key="7">
    <source>
        <dbReference type="EnsemblMetazoa" id="AATE013774-PA.1"/>
    </source>
</evidence>
<dbReference type="PANTHER" id="PTHR19932:SF10">
    <property type="entry name" value="WD REPEAT AND HMG-BOX DNA-BINDING PROTEIN 1"/>
    <property type="match status" value="1"/>
</dbReference>
<dbReference type="PROSITE" id="PS50082">
    <property type="entry name" value="WD_REPEATS_2"/>
    <property type="match status" value="1"/>
</dbReference>
<dbReference type="SMART" id="SM00922">
    <property type="entry name" value="MR_MLE"/>
    <property type="match status" value="1"/>
</dbReference>
<evidence type="ECO:0000256" key="2">
    <source>
        <dbReference type="ARBA" id="ARBA00022574"/>
    </source>
</evidence>
<feature type="compositionally biased region" description="Low complexity" evidence="5">
    <location>
        <begin position="1175"/>
        <end position="1184"/>
    </location>
</feature>
<dbReference type="InterPro" id="IPR013342">
    <property type="entry name" value="Mandelate_racemase_C"/>
</dbReference>
<dbReference type="InterPro" id="IPR057646">
    <property type="entry name" value="WD40_WDHD1_1st"/>
</dbReference>
<dbReference type="GO" id="GO:0006281">
    <property type="term" value="P:DNA repair"/>
    <property type="evidence" value="ECO:0007669"/>
    <property type="project" value="TreeGrafter"/>
</dbReference>
<dbReference type="Pfam" id="PF12341">
    <property type="entry name" value="Mcl1_mid"/>
    <property type="match status" value="1"/>
</dbReference>
<feature type="region of interest" description="Disordered" evidence="5">
    <location>
        <begin position="1118"/>
        <end position="1157"/>
    </location>
</feature>
<dbReference type="SUPFAM" id="SSF50978">
    <property type="entry name" value="WD40 repeat-like"/>
    <property type="match status" value="1"/>
</dbReference>
<dbReference type="PANTHER" id="PTHR19932">
    <property type="entry name" value="WD REPEAT AND HMG-BOX DNA BINDING PROTEIN"/>
    <property type="match status" value="1"/>
</dbReference>
<comment type="subcellular location">
    <subcellularLocation>
        <location evidence="1">Nucleus</location>
    </subcellularLocation>
</comment>
<dbReference type="GO" id="GO:0009063">
    <property type="term" value="P:amino acid catabolic process"/>
    <property type="evidence" value="ECO:0007669"/>
    <property type="project" value="InterPro"/>
</dbReference>
<organism evidence="7">
    <name type="scientific">Anopheles atroparvus</name>
    <name type="common">European mosquito</name>
    <dbReference type="NCBI Taxonomy" id="41427"/>
    <lineage>
        <taxon>Eukaryota</taxon>
        <taxon>Metazoa</taxon>
        <taxon>Ecdysozoa</taxon>
        <taxon>Arthropoda</taxon>
        <taxon>Hexapoda</taxon>
        <taxon>Insecta</taxon>
        <taxon>Pterygota</taxon>
        <taxon>Neoptera</taxon>
        <taxon>Endopterygota</taxon>
        <taxon>Diptera</taxon>
        <taxon>Nematocera</taxon>
        <taxon>Culicoidea</taxon>
        <taxon>Culicidae</taxon>
        <taxon>Anophelinae</taxon>
        <taxon>Anopheles</taxon>
    </lineage>
</organism>
<dbReference type="PROSITE" id="PS00678">
    <property type="entry name" value="WD_REPEATS_1"/>
    <property type="match status" value="1"/>
</dbReference>
<dbReference type="Gene3D" id="3.20.20.120">
    <property type="entry name" value="Enolase-like C-terminal domain"/>
    <property type="match status" value="1"/>
</dbReference>
<dbReference type="Pfam" id="PF02746">
    <property type="entry name" value="MR_MLE_N"/>
    <property type="match status" value="1"/>
</dbReference>
<dbReference type="InterPro" id="IPR036849">
    <property type="entry name" value="Enolase-like_C_sf"/>
</dbReference>
<dbReference type="VEuPathDB" id="VectorBase:AATE013774"/>
<dbReference type="InterPro" id="IPR013341">
    <property type="entry name" value="Mandelate_racemase_N_dom"/>
</dbReference>
<dbReference type="GO" id="GO:0043596">
    <property type="term" value="C:nuclear replication fork"/>
    <property type="evidence" value="ECO:0007669"/>
    <property type="project" value="TreeGrafter"/>
</dbReference>
<dbReference type="GO" id="GO:0006261">
    <property type="term" value="P:DNA-templated DNA replication"/>
    <property type="evidence" value="ECO:0007669"/>
    <property type="project" value="TreeGrafter"/>
</dbReference>
<evidence type="ECO:0000259" key="6">
    <source>
        <dbReference type="SMART" id="SM00922"/>
    </source>
</evidence>
<dbReference type="Gene3D" id="3.30.390.10">
    <property type="entry name" value="Enolase-like, N-terminal domain"/>
    <property type="match status" value="1"/>
</dbReference>
<dbReference type="GO" id="GO:0003682">
    <property type="term" value="F:chromatin binding"/>
    <property type="evidence" value="ECO:0007669"/>
    <property type="project" value="TreeGrafter"/>
</dbReference>
<dbReference type="InterPro" id="IPR019775">
    <property type="entry name" value="WD40_repeat_CS"/>
</dbReference>
<feature type="region of interest" description="Disordered" evidence="5">
    <location>
        <begin position="1252"/>
        <end position="1287"/>
    </location>
</feature>
<dbReference type="Gene3D" id="2.130.10.10">
    <property type="entry name" value="YVTN repeat-like/Quinoprotein amine dehydrogenase"/>
    <property type="match status" value="2"/>
</dbReference>
<feature type="compositionally biased region" description="Basic and acidic residues" evidence="5">
    <location>
        <begin position="679"/>
        <end position="688"/>
    </location>
</feature>
<dbReference type="Pfam" id="PF20946">
    <property type="entry name" value="Ctf4_C"/>
    <property type="match status" value="1"/>
</dbReference>
<dbReference type="InterPro" id="IPR022100">
    <property type="entry name" value="WDHD1/CFT4_beta-prop_2nd"/>
</dbReference>
<proteinExistence type="predicted"/>
<reference evidence="7" key="1">
    <citation type="submission" date="2022-08" db="UniProtKB">
        <authorList>
            <consortium name="EnsemblMetazoa"/>
        </authorList>
    </citation>
    <scope>IDENTIFICATION</scope>
    <source>
        <strain evidence="7">EBRO</strain>
    </source>
</reference>
<dbReference type="SUPFAM" id="SSF51604">
    <property type="entry name" value="Enolase C-terminal domain-like"/>
    <property type="match status" value="1"/>
</dbReference>
<dbReference type="InterPro" id="IPR001680">
    <property type="entry name" value="WD40_rpt"/>
</dbReference>
<dbReference type="GO" id="GO:0000278">
    <property type="term" value="P:mitotic cell cycle"/>
    <property type="evidence" value="ECO:0007669"/>
    <property type="project" value="TreeGrafter"/>
</dbReference>
<feature type="compositionally biased region" description="Low complexity" evidence="5">
    <location>
        <begin position="1202"/>
        <end position="1211"/>
    </location>
</feature>
<evidence type="ECO:0000256" key="1">
    <source>
        <dbReference type="ARBA" id="ARBA00004123"/>
    </source>
</evidence>
<dbReference type="InterPro" id="IPR015943">
    <property type="entry name" value="WD40/YVTN_repeat-like_dom_sf"/>
</dbReference>
<name>A0A182J985_ANOAO</name>
<dbReference type="Pfam" id="PF13378">
    <property type="entry name" value="MR_MLE_C"/>
    <property type="match status" value="1"/>
</dbReference>
<dbReference type="InterPro" id="IPR029017">
    <property type="entry name" value="Enolase-like_N"/>
</dbReference>
<keyword evidence="4" id="KW-0539">Nucleus</keyword>
<keyword evidence="3" id="KW-0677">Repeat</keyword>
<evidence type="ECO:0000256" key="5">
    <source>
        <dbReference type="SAM" id="MobiDB-lite"/>
    </source>
</evidence>
<feature type="region of interest" description="Disordered" evidence="5">
    <location>
        <begin position="1175"/>
        <end position="1218"/>
    </location>
</feature>
<dbReference type="InterPro" id="IPR036322">
    <property type="entry name" value="WD40_repeat_dom_sf"/>
</dbReference>
<evidence type="ECO:0000256" key="4">
    <source>
        <dbReference type="ARBA" id="ARBA00023242"/>
    </source>
</evidence>
<evidence type="ECO:0000256" key="3">
    <source>
        <dbReference type="ARBA" id="ARBA00022737"/>
    </source>
</evidence>
<dbReference type="EnsemblMetazoa" id="AATE013774-RA">
    <property type="protein sequence ID" value="AATE013774-PA.1"/>
    <property type="gene ID" value="AATE013774"/>
</dbReference>
<dbReference type="PROSITE" id="PS00909">
    <property type="entry name" value="MR_MLE_2"/>
    <property type="match status" value="1"/>
</dbReference>
<dbReference type="STRING" id="41427.A0A182J985"/>
<dbReference type="InterPro" id="IPR029065">
    <property type="entry name" value="Enolase_C-like"/>
</dbReference>
<accession>A0A182J985</accession>
<dbReference type="SUPFAM" id="SSF54826">
    <property type="entry name" value="Enolase N-terminal domain-like"/>
    <property type="match status" value="1"/>
</dbReference>
<sequence>MVQDRCLKITTVTARDIRWPTSLGAHGSDAMHTDPDYSCVYVTIATAEGPVGYGMTFTLGRGTDIVLLAVRALKRLVEGRTTASIYERFGQFWRELTSDSQLRWIGPEKGVTHLAVAAIINALWDLWGKIRNVPVWQLLAEMEPTELVSAIDFRYIEDVITPKEAIAMLEQNKATRNERIQHLLKHGYPAYTTQIGWLGYSDDTIRALCKKYLAAGFKAFKMKVGQDLESDIKRCQLVREEIGWENQFMVDANQTWDVPTAIDWMKRLKEFKLLWIEEPTSPDDVLGHAKIAEALRNKKVFKMPFKRSPMRYAHIIGYTIVLYQEDGNCIISVGYDGDFRIWNGIGDDDPPTKCIGEHAWTALQYGDRVLLATDLNTVQACKYPSLDKDGIEFRFTAYVTCLAKNKRFLAAGSEDATIKVLSTDNGEQFELENLGGPVLSIDVSKHNLLAASIGDGTIRVWDMRTQQLKKTIDGLPKVKSFEAVLYFSTPTFEPKTGSLLAYPIEKEIIIVSTTSWEMVKRLTKPNLSADLTVCTFSPMGDYLAAGSAVGEVIVWDCDTQKLVDGCRQYEANPITRIVWNPKNNAELAVSDANGQVGTVTEIFVEDDEADGVNGADIVEMAEKEEEDKDDPENQLFEMFTKREEGDEADDADASDADELNENCIAIDKLKSQVLGATQRSDDDVRSDGADNDDDRESVHIEQVVAAKSFPQQHPFQPGSSPISLEHCYLVYNHVGIVRRHATDKENSIEVDFHDAQQHHSIHLNNYLNHTMAGLSETVLAMACPSDDRNPSKVVCINQAAFGKREWSYTMPGCEEIVALAASDKIVIVATDSRLLRVYTARGTQREVVSVPGPIVTLAAYGDHFLVAYHSAPANEDQHITLMIVTCVNFKLRCREVRVPVSAGSELRWVGYSDRGSPTVYDTAGILNLYHAASNLWFPIYHSDNLQSKGASDNLFIVKVSESTQHVQLILCRGARYPLTNPQPLPMEVKFTLPMCDLDNEKDYLEDVLVRSLYLKLNDADQVLKETAVKLFALACKNECEQRAKELVETIASSQLIPLVIKYASKIRRYHLADSLAPLLPSFQEQELQEEKVEQESIRESTAIVSELQHINLEAVTKKDSTPKIKPLPVGTKKSSNPFRKSTPAGGDSATLSPAGFPSSAVNPLEHLTGKAIGFSSTSSIGSPSVGKPSADGVQDENRPHNSGGTPSTPSGSGSGMKFLPWFEQNRAELQQRHPEAESSELIKIGMREYKAHQQKGSLVTAAGTPALETSTSKTSEKRKLDESDQAESGISKLAKFGFVKNN</sequence>
<dbReference type="Pfam" id="PF24817">
    <property type="entry name" value="WD40_WDHD1_1st"/>
    <property type="match status" value="1"/>
</dbReference>
<feature type="domain" description="Mandelate racemase/muconate lactonizing enzyme C-terminal" evidence="6">
    <location>
        <begin position="202"/>
        <end position="298"/>
    </location>
</feature>
<dbReference type="InterPro" id="IPR018110">
    <property type="entry name" value="Mandel_Rmase/mucon_lact_enz_CS"/>
</dbReference>
<dbReference type="SMART" id="SM00320">
    <property type="entry name" value="WD40"/>
    <property type="match status" value="4"/>
</dbReference>
<keyword evidence="2" id="KW-0853">WD repeat</keyword>
<protein>
    <recommendedName>
        <fullName evidence="6">Mandelate racemase/muconate lactonizing enzyme C-terminal domain-containing protein</fullName>
    </recommendedName>
</protein>
<dbReference type="InterPro" id="IPR048591">
    <property type="entry name" value="WDHD1/CFT4_hel"/>
</dbReference>